<dbReference type="PANTHER" id="PTHR10366:SF564">
    <property type="entry name" value="STEROL-4-ALPHA-CARBOXYLATE 3-DEHYDROGENASE, DECARBOXYLATING"/>
    <property type="match status" value="1"/>
</dbReference>
<feature type="domain" description="NAD-dependent epimerase/dehydratase" evidence="3">
    <location>
        <begin position="18"/>
        <end position="274"/>
    </location>
</feature>
<keyword evidence="5" id="KW-1185">Reference proteome</keyword>
<dbReference type="SUPFAM" id="SSF51735">
    <property type="entry name" value="NAD(P)-binding Rossmann-fold domains"/>
    <property type="match status" value="1"/>
</dbReference>
<feature type="non-terminal residue" evidence="4">
    <location>
        <position position="1"/>
    </location>
</feature>
<reference evidence="5" key="1">
    <citation type="submission" date="2019-06" db="EMBL/GenBank/DDBJ databases">
        <authorList>
            <person name="Broberg M."/>
        </authorList>
    </citation>
    <scope>NUCLEOTIDE SEQUENCE [LARGE SCALE GENOMIC DNA]</scope>
</reference>
<evidence type="ECO:0000256" key="1">
    <source>
        <dbReference type="ARBA" id="ARBA00023002"/>
    </source>
</evidence>
<dbReference type="EMBL" id="CABFOC020000013">
    <property type="protein sequence ID" value="CAH0045735.1"/>
    <property type="molecule type" value="Genomic_DNA"/>
</dbReference>
<evidence type="ECO:0000313" key="4">
    <source>
        <dbReference type="EMBL" id="CAH0045735.1"/>
    </source>
</evidence>
<evidence type="ECO:0000313" key="5">
    <source>
        <dbReference type="Proteomes" id="UP000775872"/>
    </source>
</evidence>
<gene>
    <name evidence="4" type="ORF">CSOL1703_00012366</name>
</gene>
<dbReference type="Gene3D" id="3.40.50.720">
    <property type="entry name" value="NAD(P)-binding Rossmann-like Domain"/>
    <property type="match status" value="1"/>
</dbReference>
<sequence>QNKLPQSPSSSIAMAKTVLITGASGFIATHTIDAFLRKGYNVRGTVRSQKSGSEVLKTHFKYPGQLTLAVVPDIAAPNAFDEAVKGVDGIIHQASPFILNATDFEKELFQPAIKGTTTVLESAQKYNPDITRVVITSSFASVVDINQGLRPGYTYTESDWNPVTAETAGANGVVAYLASKTFAERAAWDYVRDNQPNFELTTLLPPMVYGPLDHHVDDMAKLNTSSADIYRLFNGSEKQVPDTSFWAFADVRDLAEAHIQAFEKPEAAGQRYLIANSSYSYQMIVDIIRGKFPELQEKTPKGDAGAQLPPVYQLDTSKATNELGIVFRPLEETIVDTVTSLIALQKSIS</sequence>
<name>A0A9N9YYR2_9HYPO</name>
<dbReference type="OrthoDB" id="2735536at2759"/>
<dbReference type="PANTHER" id="PTHR10366">
    <property type="entry name" value="NAD DEPENDENT EPIMERASE/DEHYDRATASE"/>
    <property type="match status" value="1"/>
</dbReference>
<proteinExistence type="inferred from homology"/>
<dbReference type="InterPro" id="IPR050425">
    <property type="entry name" value="NAD(P)_dehydrat-like"/>
</dbReference>
<evidence type="ECO:0000256" key="2">
    <source>
        <dbReference type="ARBA" id="ARBA00023445"/>
    </source>
</evidence>
<dbReference type="Pfam" id="PF01370">
    <property type="entry name" value="Epimerase"/>
    <property type="match status" value="1"/>
</dbReference>
<accession>A0A9N9YYR2</accession>
<reference evidence="4 5" key="2">
    <citation type="submission" date="2021-10" db="EMBL/GenBank/DDBJ databases">
        <authorList>
            <person name="Piombo E."/>
        </authorList>
    </citation>
    <scope>NUCLEOTIDE SEQUENCE [LARGE SCALE GENOMIC DNA]</scope>
</reference>
<protein>
    <recommendedName>
        <fullName evidence="3">NAD-dependent epimerase/dehydratase domain-containing protein</fullName>
    </recommendedName>
</protein>
<evidence type="ECO:0000259" key="3">
    <source>
        <dbReference type="Pfam" id="PF01370"/>
    </source>
</evidence>
<dbReference type="GO" id="GO:0016616">
    <property type="term" value="F:oxidoreductase activity, acting on the CH-OH group of donors, NAD or NADP as acceptor"/>
    <property type="evidence" value="ECO:0007669"/>
    <property type="project" value="TreeGrafter"/>
</dbReference>
<dbReference type="InterPro" id="IPR001509">
    <property type="entry name" value="Epimerase_deHydtase"/>
</dbReference>
<dbReference type="InterPro" id="IPR036291">
    <property type="entry name" value="NAD(P)-bd_dom_sf"/>
</dbReference>
<comment type="caution">
    <text evidence="4">The sequence shown here is derived from an EMBL/GenBank/DDBJ whole genome shotgun (WGS) entry which is preliminary data.</text>
</comment>
<comment type="similarity">
    <text evidence="2">Belongs to the NAD(P)-dependent epimerase/dehydratase family. Dihydroflavonol-4-reductase subfamily.</text>
</comment>
<dbReference type="FunFam" id="3.40.50.720:FF:000191">
    <property type="entry name" value="Methylglyoxal reductase (NADPH-dependent)"/>
    <property type="match status" value="1"/>
</dbReference>
<keyword evidence="1" id="KW-0560">Oxidoreductase</keyword>
<organism evidence="4 5">
    <name type="scientific">Clonostachys solani</name>
    <dbReference type="NCBI Taxonomy" id="160281"/>
    <lineage>
        <taxon>Eukaryota</taxon>
        <taxon>Fungi</taxon>
        <taxon>Dikarya</taxon>
        <taxon>Ascomycota</taxon>
        <taxon>Pezizomycotina</taxon>
        <taxon>Sordariomycetes</taxon>
        <taxon>Hypocreomycetidae</taxon>
        <taxon>Hypocreales</taxon>
        <taxon>Bionectriaceae</taxon>
        <taxon>Clonostachys</taxon>
    </lineage>
</organism>
<dbReference type="CDD" id="cd05227">
    <property type="entry name" value="AR_SDR_e"/>
    <property type="match status" value="1"/>
</dbReference>
<dbReference type="AlphaFoldDB" id="A0A9N9YYR2"/>
<dbReference type="Proteomes" id="UP000775872">
    <property type="component" value="Unassembled WGS sequence"/>
</dbReference>